<reference evidence="2 3" key="1">
    <citation type="journal article" date="2014" name="Agronomy (Basel)">
        <title>A Draft Genome Sequence for Ensete ventricosum, the Drought-Tolerant Tree Against Hunger.</title>
        <authorList>
            <person name="Harrison J."/>
            <person name="Moore K.A."/>
            <person name="Paszkiewicz K."/>
            <person name="Jones T."/>
            <person name="Grant M."/>
            <person name="Ambacheew D."/>
            <person name="Muzemil S."/>
            <person name="Studholme D.J."/>
        </authorList>
    </citation>
    <scope>NUCLEOTIDE SEQUENCE [LARGE SCALE GENOMIC DNA]</scope>
</reference>
<dbReference type="Proteomes" id="UP000287651">
    <property type="component" value="Unassembled WGS sequence"/>
</dbReference>
<dbReference type="EMBL" id="AMZH03016147">
    <property type="protein sequence ID" value="RRT44939.1"/>
    <property type="molecule type" value="Genomic_DNA"/>
</dbReference>
<evidence type="ECO:0000313" key="3">
    <source>
        <dbReference type="Proteomes" id="UP000287651"/>
    </source>
</evidence>
<evidence type="ECO:0000256" key="1">
    <source>
        <dbReference type="SAM" id="MobiDB-lite"/>
    </source>
</evidence>
<comment type="caution">
    <text evidence="2">The sequence shown here is derived from an EMBL/GenBank/DDBJ whole genome shotgun (WGS) entry which is preliminary data.</text>
</comment>
<name>A0A426XZL4_ENSVE</name>
<gene>
    <name evidence="2" type="ORF">B296_00051384</name>
</gene>
<organism evidence="2 3">
    <name type="scientific">Ensete ventricosum</name>
    <name type="common">Abyssinian banana</name>
    <name type="synonym">Musa ensete</name>
    <dbReference type="NCBI Taxonomy" id="4639"/>
    <lineage>
        <taxon>Eukaryota</taxon>
        <taxon>Viridiplantae</taxon>
        <taxon>Streptophyta</taxon>
        <taxon>Embryophyta</taxon>
        <taxon>Tracheophyta</taxon>
        <taxon>Spermatophyta</taxon>
        <taxon>Magnoliopsida</taxon>
        <taxon>Liliopsida</taxon>
        <taxon>Zingiberales</taxon>
        <taxon>Musaceae</taxon>
        <taxon>Ensete</taxon>
    </lineage>
</organism>
<feature type="compositionally biased region" description="Polar residues" evidence="1">
    <location>
        <begin position="7"/>
        <end position="21"/>
    </location>
</feature>
<accession>A0A426XZL4</accession>
<feature type="region of interest" description="Disordered" evidence="1">
    <location>
        <begin position="1"/>
        <end position="25"/>
    </location>
</feature>
<protein>
    <submittedName>
        <fullName evidence="2">Uncharacterized protein</fullName>
    </submittedName>
</protein>
<sequence>MILWNHPSCSTAKGKRSTSSVDLRRSAARTRKTTPIWSLLFFLADRVILYCVMRWGVHLREPPASSEDASERDEDGFLVFSFDVANNDHETSTQYHMKNIQEYHYFKSEYHYRSKQNLEIKQPNTRERAKQEKESGLPHIWTPRRGIRSMASAVRELELFLRPGFSPSPRTSHLLLTVRPLL</sequence>
<dbReference type="AlphaFoldDB" id="A0A426XZL4"/>
<proteinExistence type="predicted"/>
<evidence type="ECO:0000313" key="2">
    <source>
        <dbReference type="EMBL" id="RRT44939.1"/>
    </source>
</evidence>